<dbReference type="Gene3D" id="3.40.35.10">
    <property type="entry name" value="Phosphotransferase system, sorbose subfamily IIB component"/>
    <property type="match status" value="1"/>
</dbReference>
<name>A0A242NV58_9GAMM</name>
<dbReference type="InterPro" id="IPR036667">
    <property type="entry name" value="PTS_IIB_sorbose-sp_sf"/>
</dbReference>
<dbReference type="AlphaFoldDB" id="A0A242NV58"/>
<dbReference type="InterPro" id="IPR004720">
    <property type="entry name" value="PTS_IIB_sorbose-sp"/>
</dbReference>
<gene>
    <name evidence="9" type="ORF">B6D06_04970</name>
</gene>
<dbReference type="GO" id="GO:0008982">
    <property type="term" value="F:protein-N(PI)-phosphohistidine-sugar phosphotransferase activity"/>
    <property type="evidence" value="ECO:0007669"/>
    <property type="project" value="InterPro"/>
</dbReference>
<dbReference type="EMBL" id="NASK01000090">
    <property type="protein sequence ID" value="OTQ50034.1"/>
    <property type="molecule type" value="Genomic_DNA"/>
</dbReference>
<keyword evidence="4" id="KW-0762">Sugar transport</keyword>
<proteinExistence type="predicted"/>
<evidence type="ECO:0000259" key="8">
    <source>
        <dbReference type="PROSITE" id="PS51101"/>
    </source>
</evidence>
<accession>A0A2C9XZ89</accession>
<evidence type="ECO:0000313" key="10">
    <source>
        <dbReference type="Proteomes" id="UP000194968"/>
    </source>
</evidence>
<dbReference type="OrthoDB" id="7065728at2"/>
<keyword evidence="7" id="KW-0418">Kinase</keyword>
<evidence type="ECO:0000256" key="7">
    <source>
        <dbReference type="ARBA" id="ARBA00022777"/>
    </source>
</evidence>
<evidence type="ECO:0000256" key="5">
    <source>
        <dbReference type="ARBA" id="ARBA00022679"/>
    </source>
</evidence>
<dbReference type="Pfam" id="PF03830">
    <property type="entry name" value="PTSIIB_sorb"/>
    <property type="match status" value="1"/>
</dbReference>
<evidence type="ECO:0000256" key="1">
    <source>
        <dbReference type="ARBA" id="ARBA00004496"/>
    </source>
</evidence>
<dbReference type="GO" id="GO:0009401">
    <property type="term" value="P:phosphoenolpyruvate-dependent sugar phosphotransferase system"/>
    <property type="evidence" value="ECO:0007669"/>
    <property type="project" value="UniProtKB-KW"/>
</dbReference>
<dbReference type="GO" id="GO:0005737">
    <property type="term" value="C:cytoplasm"/>
    <property type="evidence" value="ECO:0007669"/>
    <property type="project" value="UniProtKB-SubCell"/>
</dbReference>
<evidence type="ECO:0000256" key="2">
    <source>
        <dbReference type="ARBA" id="ARBA00022448"/>
    </source>
</evidence>
<evidence type="ECO:0000256" key="3">
    <source>
        <dbReference type="ARBA" id="ARBA00022490"/>
    </source>
</evidence>
<reference evidence="9 10" key="1">
    <citation type="submission" date="2017-03" db="EMBL/GenBank/DDBJ databases">
        <title>Comparative genomics of honeybee gut symbionts reveal geographically distinct and subgroup specific antibiotic resistance.</title>
        <authorList>
            <person name="Ludvigsen J."/>
            <person name="Porcellato D."/>
            <person name="Labee-Lund T.M."/>
            <person name="Amdam G.V."/>
            <person name="Rudi K."/>
        </authorList>
    </citation>
    <scope>NUCLEOTIDE SEQUENCE [LARGE SCALE GENOMIC DNA]</scope>
    <source>
        <strain evidence="9 10">A-4-12</strain>
    </source>
</reference>
<keyword evidence="2" id="KW-0813">Transport</keyword>
<dbReference type="SUPFAM" id="SSF52728">
    <property type="entry name" value="PTS IIb component"/>
    <property type="match status" value="1"/>
</dbReference>
<dbReference type="RefSeq" id="WP_065577689.1">
    <property type="nucleotide sequence ID" value="NZ_LZGI01000003.1"/>
</dbReference>
<dbReference type="GO" id="GO:0016301">
    <property type="term" value="F:kinase activity"/>
    <property type="evidence" value="ECO:0007669"/>
    <property type="project" value="UniProtKB-KW"/>
</dbReference>
<accession>A0A242NV58</accession>
<sequence>MIVEIRVDDRLIHGQVALVWTKKLNAKAIVVANDHASKDHIQQMTLKMATPENVKLAIKSMQDAVQLINNPKAKDMRIFVLVNSICDALFLSENIDDIERINIANVGRFDGVDEAEKSKLSSTILLSKSEQVALEQLLASNRKVVHQIVPDNAEKLFHDLMSN</sequence>
<organism evidence="9 10">
    <name type="scientific">Gilliamella apis</name>
    <dbReference type="NCBI Taxonomy" id="1970738"/>
    <lineage>
        <taxon>Bacteria</taxon>
        <taxon>Pseudomonadati</taxon>
        <taxon>Pseudomonadota</taxon>
        <taxon>Gammaproteobacteria</taxon>
        <taxon>Orbales</taxon>
        <taxon>Orbaceae</taxon>
        <taxon>Gilliamella</taxon>
    </lineage>
</organism>
<evidence type="ECO:0000256" key="6">
    <source>
        <dbReference type="ARBA" id="ARBA00022683"/>
    </source>
</evidence>
<keyword evidence="6" id="KW-0598">Phosphotransferase system</keyword>
<evidence type="ECO:0000256" key="4">
    <source>
        <dbReference type="ARBA" id="ARBA00022597"/>
    </source>
</evidence>
<comment type="subcellular location">
    <subcellularLocation>
        <location evidence="1">Cytoplasm</location>
    </subcellularLocation>
</comment>
<dbReference type="Proteomes" id="UP000194968">
    <property type="component" value="Unassembled WGS sequence"/>
</dbReference>
<feature type="domain" description="PTS EIIB type-4" evidence="8">
    <location>
        <begin position="1"/>
        <end position="163"/>
    </location>
</feature>
<evidence type="ECO:0000313" key="9">
    <source>
        <dbReference type="EMBL" id="OTQ50034.1"/>
    </source>
</evidence>
<protein>
    <submittedName>
        <fullName evidence="9">PTS mannose/fructose/sorbose transporter subunit IIB</fullName>
    </submittedName>
</protein>
<dbReference type="PROSITE" id="PS51101">
    <property type="entry name" value="PTS_EIIB_TYPE_4"/>
    <property type="match status" value="1"/>
</dbReference>
<keyword evidence="3" id="KW-0963">Cytoplasm</keyword>
<comment type="caution">
    <text evidence="9">The sequence shown here is derived from an EMBL/GenBank/DDBJ whole genome shotgun (WGS) entry which is preliminary data.</text>
</comment>
<keyword evidence="5" id="KW-0808">Transferase</keyword>